<reference evidence="1 2" key="1">
    <citation type="submission" date="2018-09" db="EMBL/GenBank/DDBJ databases">
        <title>Mesorhizobium carmichaelinearum sp. nov. isolated from Carmichaelinea spp. root nodules in New Zealand.</title>
        <authorList>
            <person name="De Meyer S.E."/>
        </authorList>
    </citation>
    <scope>NUCLEOTIDE SEQUENCE [LARGE SCALE GENOMIC DNA]</scope>
    <source>
        <strain evidence="1 2">LMG 28313</strain>
    </source>
</reference>
<dbReference type="InterPro" id="IPR000572">
    <property type="entry name" value="OxRdtase_Mopterin-bd_dom"/>
</dbReference>
<dbReference type="SUPFAM" id="SSF56524">
    <property type="entry name" value="Oxidoreductase molybdopterin-binding domain"/>
    <property type="match status" value="1"/>
</dbReference>
<dbReference type="Proteomes" id="UP000275530">
    <property type="component" value="Unassembled WGS sequence"/>
</dbReference>
<dbReference type="InterPro" id="IPR036374">
    <property type="entry name" value="OxRdtase_Mopterin-bd_sf"/>
</dbReference>
<dbReference type="AlphaFoldDB" id="A0A6M7TG53"/>
<keyword evidence="2" id="KW-1185">Reference proteome</keyword>
<evidence type="ECO:0000313" key="2">
    <source>
        <dbReference type="Proteomes" id="UP000275530"/>
    </source>
</evidence>
<dbReference type="Pfam" id="PF00174">
    <property type="entry name" value="Oxidored_molyb"/>
    <property type="match status" value="1"/>
</dbReference>
<protein>
    <submittedName>
        <fullName evidence="1">Uncharacterized protein</fullName>
    </submittedName>
</protein>
<name>A0A6M7TG53_9HYPH</name>
<dbReference type="Gene3D" id="3.90.420.10">
    <property type="entry name" value="Oxidoreductase, molybdopterin-binding domain"/>
    <property type="match status" value="1"/>
</dbReference>
<evidence type="ECO:0000313" key="1">
    <source>
        <dbReference type="EMBL" id="RJT30282.1"/>
    </source>
</evidence>
<accession>A0A6M7TG53</accession>
<sequence>MTAAPAMRPVSPPRQARRLPKGYPMKILIVAALLGALPLSNAMCATLGAPRGDVVLTVTGHIDNTNAGNTATFDIAMLQALAGRRAIMETPWTEGATEFDGPYLKAVLDAAGAHGKTLRVKALNDYAADVPVEDATDYETILALKMNGKPMSVRDKGPLFMIYPFDKNHELYNEKYFSRSVWQIKEIEVVD</sequence>
<dbReference type="EMBL" id="QZXA01000011">
    <property type="protein sequence ID" value="RJT30282.1"/>
    <property type="molecule type" value="Genomic_DNA"/>
</dbReference>
<organism evidence="1 2">
    <name type="scientific">Mesorhizobium jarvisii</name>
    <dbReference type="NCBI Taxonomy" id="1777867"/>
    <lineage>
        <taxon>Bacteria</taxon>
        <taxon>Pseudomonadati</taxon>
        <taxon>Pseudomonadota</taxon>
        <taxon>Alphaproteobacteria</taxon>
        <taxon>Hyphomicrobiales</taxon>
        <taxon>Phyllobacteriaceae</taxon>
        <taxon>Mesorhizobium</taxon>
    </lineage>
</organism>
<proteinExistence type="predicted"/>
<comment type="caution">
    <text evidence="1">The sequence shown here is derived from an EMBL/GenBank/DDBJ whole genome shotgun (WGS) entry which is preliminary data.</text>
</comment>
<gene>
    <name evidence="1" type="ORF">D3242_26630</name>
</gene>